<reference evidence="9 10" key="1">
    <citation type="submission" date="2022-10" db="EMBL/GenBank/DDBJ databases">
        <title>Pararhodobacter sp. nov., isolated from marine algae.</title>
        <authorList>
            <person name="Choi B.J."/>
            <person name="Kim J.M."/>
            <person name="Lee J.K."/>
            <person name="Choi D.G."/>
            <person name="Jeon C.O."/>
        </authorList>
    </citation>
    <scope>NUCLEOTIDE SEQUENCE [LARGE SCALE GENOMIC DNA]</scope>
    <source>
        <strain evidence="9 10">ZQ420</strain>
    </source>
</reference>
<evidence type="ECO:0000256" key="4">
    <source>
        <dbReference type="ARBA" id="ARBA00022960"/>
    </source>
</evidence>
<dbReference type="InterPro" id="IPR005490">
    <property type="entry name" value="LD_TPept_cat_dom"/>
</dbReference>
<dbReference type="Pfam" id="PF03734">
    <property type="entry name" value="YkuD"/>
    <property type="match status" value="1"/>
</dbReference>
<keyword evidence="3" id="KW-0808">Transferase</keyword>
<evidence type="ECO:0000313" key="9">
    <source>
        <dbReference type="EMBL" id="MCW1930884.1"/>
    </source>
</evidence>
<comment type="similarity">
    <text evidence="2">Belongs to the YkuD family.</text>
</comment>
<dbReference type="PROSITE" id="PS52029">
    <property type="entry name" value="LD_TPASE"/>
    <property type="match status" value="1"/>
</dbReference>
<evidence type="ECO:0000256" key="7">
    <source>
        <dbReference type="PROSITE-ProRule" id="PRU01373"/>
    </source>
</evidence>
<evidence type="ECO:0000313" key="10">
    <source>
        <dbReference type="Proteomes" id="UP001208938"/>
    </source>
</evidence>
<name>A0ABT3GTL9_9RHOB</name>
<keyword evidence="6 7" id="KW-0961">Cell wall biogenesis/degradation</keyword>
<gene>
    <name evidence="9" type="ORF">OKW52_01005</name>
</gene>
<protein>
    <submittedName>
        <fullName evidence="9">L,D-transpeptidase family protein</fullName>
    </submittedName>
</protein>
<dbReference type="InterPro" id="IPR038063">
    <property type="entry name" value="Transpep_catalytic_dom"/>
</dbReference>
<evidence type="ECO:0000256" key="1">
    <source>
        <dbReference type="ARBA" id="ARBA00004752"/>
    </source>
</evidence>
<keyword evidence="10" id="KW-1185">Reference proteome</keyword>
<evidence type="ECO:0000256" key="3">
    <source>
        <dbReference type="ARBA" id="ARBA00022679"/>
    </source>
</evidence>
<evidence type="ECO:0000256" key="5">
    <source>
        <dbReference type="ARBA" id="ARBA00022984"/>
    </source>
</evidence>
<keyword evidence="5 7" id="KW-0573">Peptidoglycan synthesis</keyword>
<dbReference type="SUPFAM" id="SSF141523">
    <property type="entry name" value="L,D-transpeptidase catalytic domain-like"/>
    <property type="match status" value="1"/>
</dbReference>
<keyword evidence="4 7" id="KW-0133">Cell shape</keyword>
<evidence type="ECO:0000256" key="6">
    <source>
        <dbReference type="ARBA" id="ARBA00023316"/>
    </source>
</evidence>
<comment type="pathway">
    <text evidence="1 7">Cell wall biogenesis; peptidoglycan biosynthesis.</text>
</comment>
<dbReference type="EMBL" id="JAPDFL010000001">
    <property type="protein sequence ID" value="MCW1930884.1"/>
    <property type="molecule type" value="Genomic_DNA"/>
</dbReference>
<proteinExistence type="inferred from homology"/>
<feature type="active site" description="Proton donor/acceptor" evidence="7">
    <location>
        <position position="130"/>
    </location>
</feature>
<evidence type="ECO:0000259" key="8">
    <source>
        <dbReference type="PROSITE" id="PS52029"/>
    </source>
</evidence>
<dbReference type="RefSeq" id="WP_264504052.1">
    <property type="nucleotide sequence ID" value="NZ_JAPDFL010000001.1"/>
</dbReference>
<comment type="caution">
    <text evidence="9">The sequence shown here is derived from an EMBL/GenBank/DDBJ whole genome shotgun (WGS) entry which is preliminary data.</text>
</comment>
<evidence type="ECO:0000256" key="2">
    <source>
        <dbReference type="ARBA" id="ARBA00005992"/>
    </source>
</evidence>
<dbReference type="CDD" id="cd16913">
    <property type="entry name" value="YkuD_like"/>
    <property type="match status" value="1"/>
</dbReference>
<sequence length="167" mass="18616">MNSTDLVLTPTGLRFAGRILPCTLGRSGITRDKVEGDMATPAGEHRITGLLYRPDRIPAHTLPRWATPISPRALWCDDPEHPAYNQPVRAPLKASHETLRRADPLYDLILITDWNMDPALPGKGSAIFLHTWRRPGYPTAGCIAVARADLMWIIQRLTPGTRLLVRP</sequence>
<organism evidence="9 10">
    <name type="scientific">Pararhodobacter zhoushanensis</name>
    <dbReference type="NCBI Taxonomy" id="2479545"/>
    <lineage>
        <taxon>Bacteria</taxon>
        <taxon>Pseudomonadati</taxon>
        <taxon>Pseudomonadota</taxon>
        <taxon>Alphaproteobacteria</taxon>
        <taxon>Rhodobacterales</taxon>
        <taxon>Paracoccaceae</taxon>
        <taxon>Pararhodobacter</taxon>
    </lineage>
</organism>
<feature type="domain" description="L,D-TPase catalytic" evidence="8">
    <location>
        <begin position="1"/>
        <end position="166"/>
    </location>
</feature>
<feature type="active site" description="Nucleophile" evidence="7">
    <location>
        <position position="142"/>
    </location>
</feature>
<dbReference type="Proteomes" id="UP001208938">
    <property type="component" value="Unassembled WGS sequence"/>
</dbReference>
<accession>A0ABT3GTL9</accession>
<dbReference type="PANTHER" id="PTHR38589:SF1">
    <property type="entry name" value="BLR0621 PROTEIN"/>
    <property type="match status" value="1"/>
</dbReference>
<dbReference type="PANTHER" id="PTHR38589">
    <property type="entry name" value="BLR0621 PROTEIN"/>
    <property type="match status" value="1"/>
</dbReference>